<feature type="region of interest" description="Disordered" evidence="1">
    <location>
        <begin position="590"/>
        <end position="633"/>
    </location>
</feature>
<feature type="compositionally biased region" description="Polar residues" evidence="1">
    <location>
        <begin position="511"/>
        <end position="527"/>
    </location>
</feature>
<feature type="compositionally biased region" description="Polar residues" evidence="1">
    <location>
        <begin position="204"/>
        <end position="218"/>
    </location>
</feature>
<feature type="region of interest" description="Disordered" evidence="1">
    <location>
        <begin position="511"/>
        <end position="552"/>
    </location>
</feature>
<accession>A0AAD7CRI1</accession>
<evidence type="ECO:0000313" key="3">
    <source>
        <dbReference type="Proteomes" id="UP001221757"/>
    </source>
</evidence>
<feature type="compositionally biased region" description="Basic and acidic residues" evidence="1">
    <location>
        <begin position="453"/>
        <end position="462"/>
    </location>
</feature>
<evidence type="ECO:0000256" key="1">
    <source>
        <dbReference type="SAM" id="MobiDB-lite"/>
    </source>
</evidence>
<organism evidence="2 3">
    <name type="scientific">Mycena rosella</name>
    <name type="common">Pink bonnet</name>
    <name type="synonym">Agaricus rosellus</name>
    <dbReference type="NCBI Taxonomy" id="1033263"/>
    <lineage>
        <taxon>Eukaryota</taxon>
        <taxon>Fungi</taxon>
        <taxon>Dikarya</taxon>
        <taxon>Basidiomycota</taxon>
        <taxon>Agaricomycotina</taxon>
        <taxon>Agaricomycetes</taxon>
        <taxon>Agaricomycetidae</taxon>
        <taxon>Agaricales</taxon>
        <taxon>Marasmiineae</taxon>
        <taxon>Mycenaceae</taxon>
        <taxon>Mycena</taxon>
    </lineage>
</organism>
<feature type="region of interest" description="Disordered" evidence="1">
    <location>
        <begin position="16"/>
        <end position="37"/>
    </location>
</feature>
<name>A0AAD7CRI1_MYCRO</name>
<feature type="compositionally biased region" description="Basic and acidic residues" evidence="1">
    <location>
        <begin position="419"/>
        <end position="435"/>
    </location>
</feature>
<proteinExistence type="predicted"/>
<reference evidence="2" key="1">
    <citation type="submission" date="2023-03" db="EMBL/GenBank/DDBJ databases">
        <title>Massive genome expansion in bonnet fungi (Mycena s.s.) driven by repeated elements and novel gene families across ecological guilds.</title>
        <authorList>
            <consortium name="Lawrence Berkeley National Laboratory"/>
            <person name="Harder C.B."/>
            <person name="Miyauchi S."/>
            <person name="Viragh M."/>
            <person name="Kuo A."/>
            <person name="Thoen E."/>
            <person name="Andreopoulos B."/>
            <person name="Lu D."/>
            <person name="Skrede I."/>
            <person name="Drula E."/>
            <person name="Henrissat B."/>
            <person name="Morin E."/>
            <person name="Kohler A."/>
            <person name="Barry K."/>
            <person name="LaButti K."/>
            <person name="Morin E."/>
            <person name="Salamov A."/>
            <person name="Lipzen A."/>
            <person name="Mereny Z."/>
            <person name="Hegedus B."/>
            <person name="Baldrian P."/>
            <person name="Stursova M."/>
            <person name="Weitz H."/>
            <person name="Taylor A."/>
            <person name="Grigoriev I.V."/>
            <person name="Nagy L.G."/>
            <person name="Martin F."/>
            <person name="Kauserud H."/>
        </authorList>
    </citation>
    <scope>NUCLEOTIDE SEQUENCE</scope>
    <source>
        <strain evidence="2">CBHHK067</strain>
    </source>
</reference>
<feature type="compositionally biased region" description="Basic and acidic residues" evidence="1">
    <location>
        <begin position="143"/>
        <end position="181"/>
    </location>
</feature>
<gene>
    <name evidence="2" type="ORF">B0H17DRAFT_1095722</name>
</gene>
<keyword evidence="3" id="KW-1185">Reference proteome</keyword>
<evidence type="ECO:0000313" key="2">
    <source>
        <dbReference type="EMBL" id="KAJ7659930.1"/>
    </source>
</evidence>
<sequence length="633" mass="68807">MPKNAAVKTLYTAKFFETPSSSESTHPSSSKPQPSAYLEGLFQTHVALNQMEEVPDSRPNTPERIDPERVEALRKQVVDAFNAAKNPASGKWGILANLLQTGSAKGKYRYLGTTTDAVPPEPGPDGWLLADTEEEWLAWEEKRKEERKRAEVKRKQGELLEENRRAEEKLSKKRLNEKVETWARSVDPIPRPDLQGDPVKAHTRTGSSSRPTKSTSLASGGPKPPSKSATNSRSLKSHPRSIAELPEAAFLPPSFPSHLDTSTPPAPNRYKPSPIEKELVPDSSPLSSPTKRRAGPSRNDDTKLPSSPPKFSPADDVPSSSPLSSPKNSRVYGRPRLPESPLKRARSSSPTPLSVSKKPRAALPSSPGPASGSAPPTSPSPAKAKPSSIAPFTPPRNPLPKMADLIAASSAQKQKSKGKGKEREKQKERSKEKQQHAYSPKPKSESPSQSPRLMEDPEELNRDISVSPSEQRRLDLEAGVGVAEHDVNNWDEALENTIAGFVVDAVASPSKSLSSIDGSNSLESQGSMELPDFSHGDEFDPQCASTQPMGQLESGVSLTTTERGGRGFGQPQEDYSYPMRYESQMDVESNMQGVEQLLAEDVGRYSGPWMGQGPDDDDEEQWGQGSGQIDSSP</sequence>
<feature type="compositionally biased region" description="Low complexity" evidence="1">
    <location>
        <begin position="312"/>
        <end position="329"/>
    </location>
</feature>
<feature type="compositionally biased region" description="Low complexity" evidence="1">
    <location>
        <begin position="17"/>
        <end position="30"/>
    </location>
</feature>
<feature type="compositionally biased region" description="Polar residues" evidence="1">
    <location>
        <begin position="543"/>
        <end position="552"/>
    </location>
</feature>
<comment type="caution">
    <text evidence="2">The sequence shown here is derived from an EMBL/GenBank/DDBJ whole genome shotgun (WGS) entry which is preliminary data.</text>
</comment>
<feature type="region of interest" description="Disordered" evidence="1">
    <location>
        <begin position="143"/>
        <end position="472"/>
    </location>
</feature>
<dbReference type="AlphaFoldDB" id="A0AAD7CRI1"/>
<dbReference type="Proteomes" id="UP001221757">
    <property type="component" value="Unassembled WGS sequence"/>
</dbReference>
<protein>
    <submittedName>
        <fullName evidence="2">Uncharacterized protein</fullName>
    </submittedName>
</protein>
<dbReference type="EMBL" id="JARKIE010000265">
    <property type="protein sequence ID" value="KAJ7659930.1"/>
    <property type="molecule type" value="Genomic_DNA"/>
</dbReference>
<feature type="compositionally biased region" description="Low complexity" evidence="1">
    <location>
        <begin position="361"/>
        <end position="391"/>
    </location>
</feature>
<feature type="compositionally biased region" description="Low complexity" evidence="1">
    <location>
        <begin position="439"/>
        <end position="451"/>
    </location>
</feature>